<keyword evidence="4" id="KW-1185">Reference proteome</keyword>
<dbReference type="Pfam" id="PF09836">
    <property type="entry name" value="DUF2063"/>
    <property type="match status" value="1"/>
</dbReference>
<evidence type="ECO:0000313" key="4">
    <source>
        <dbReference type="Proteomes" id="UP001557485"/>
    </source>
</evidence>
<gene>
    <name evidence="3" type="ORF">AB4876_02160</name>
</gene>
<dbReference type="InterPro" id="IPR018640">
    <property type="entry name" value="DUF2063"/>
</dbReference>
<dbReference type="InterPro" id="IPR054098">
    <property type="entry name" value="NGO1945-like_C"/>
</dbReference>
<dbReference type="EMBL" id="JBFRYA010000001">
    <property type="protein sequence ID" value="MEX1667696.1"/>
    <property type="molecule type" value="Genomic_DNA"/>
</dbReference>
<evidence type="ECO:0000259" key="2">
    <source>
        <dbReference type="Pfam" id="PF22106"/>
    </source>
</evidence>
<evidence type="ECO:0000313" key="3">
    <source>
        <dbReference type="EMBL" id="MEX1667696.1"/>
    </source>
</evidence>
<accession>A0ABV3U1C7</accession>
<name>A0ABV3U1C7_9GAMM</name>
<dbReference type="Proteomes" id="UP001557485">
    <property type="component" value="Unassembled WGS sequence"/>
</dbReference>
<evidence type="ECO:0000259" key="1">
    <source>
        <dbReference type="Pfam" id="PF09836"/>
    </source>
</evidence>
<comment type="caution">
    <text evidence="3">The sequence shown here is derived from an EMBL/GenBank/DDBJ whole genome shotgun (WGS) entry which is preliminary data.</text>
</comment>
<protein>
    <submittedName>
        <fullName evidence="3">DUF2063 domain-containing protein</fullName>
    </submittedName>
</protein>
<dbReference type="RefSeq" id="WP_368380005.1">
    <property type="nucleotide sequence ID" value="NZ_JBFRYA010000001.1"/>
</dbReference>
<dbReference type="Gene3D" id="3.90.930.50">
    <property type="match status" value="1"/>
</dbReference>
<feature type="domain" description="NGO1945-like C-terminal" evidence="2">
    <location>
        <begin position="142"/>
        <end position="236"/>
    </location>
</feature>
<dbReference type="InterPro" id="IPR044922">
    <property type="entry name" value="DUF2063_N_sf"/>
</dbReference>
<proteinExistence type="predicted"/>
<sequence>MKPFQQVQQSMTAFVRDPDACVGPEGIETRRLAIYRDLFFNNIEGFLSNGFPVCRSLFSDDDWHALVRDFMRRHRCESPYFLRIAEEFLSYLAEQGDARNDPAFLMELAHYEWVELALDIAEDELPESAPFSDVMTASLSVSPLAWSLAYQFPVQHIGRDYQPAEPSAEPSYIVVYRNRQDQVQFLEINAVTARLLALLVDYSVLAGGTLLHKIAQELNAEFAAIADFGRDILVQLLDLDILIVDGRL</sequence>
<feature type="domain" description="Putative DNA-binding" evidence="1">
    <location>
        <begin position="6"/>
        <end position="92"/>
    </location>
</feature>
<dbReference type="Gene3D" id="1.10.150.690">
    <property type="entry name" value="DUF2063"/>
    <property type="match status" value="1"/>
</dbReference>
<reference evidence="3 4" key="1">
    <citation type="journal article" date="2011" name="Int. J. Syst. Evol. Microbiol.">
        <title>Zhongshania antarctica gen. nov., sp. nov. and Zhongshania guokunii sp. nov., gammaproteobacteria respectively isolated from coastal attached (fast) ice and surface seawater of the Antarctic.</title>
        <authorList>
            <person name="Li H.J."/>
            <person name="Zhang X.Y."/>
            <person name="Chen C.X."/>
            <person name="Zhang Y.J."/>
            <person name="Gao Z.M."/>
            <person name="Yu Y."/>
            <person name="Chen X.L."/>
            <person name="Chen B."/>
            <person name="Zhang Y.Z."/>
        </authorList>
    </citation>
    <scope>NUCLEOTIDE SEQUENCE [LARGE SCALE GENOMIC DNA]</scope>
    <source>
        <strain evidence="3 4">ZS6-22T</strain>
    </source>
</reference>
<dbReference type="Pfam" id="PF22106">
    <property type="entry name" value="NGO1945_C"/>
    <property type="match status" value="1"/>
</dbReference>
<organism evidence="3 4">
    <name type="scientific">Zhongshania guokunii</name>
    <dbReference type="NCBI Taxonomy" id="641783"/>
    <lineage>
        <taxon>Bacteria</taxon>
        <taxon>Pseudomonadati</taxon>
        <taxon>Pseudomonadota</taxon>
        <taxon>Gammaproteobacteria</taxon>
        <taxon>Cellvibrionales</taxon>
        <taxon>Spongiibacteraceae</taxon>
        <taxon>Zhongshania</taxon>
    </lineage>
</organism>